<gene>
    <name evidence="2" type="ORF">EQG63_09755</name>
</gene>
<proteinExistence type="predicted"/>
<dbReference type="EMBL" id="SBKO01000004">
    <property type="protein sequence ID" value="RXR17758.1"/>
    <property type="molecule type" value="Genomic_DNA"/>
</dbReference>
<dbReference type="PANTHER" id="PTHR12526">
    <property type="entry name" value="GLYCOSYLTRANSFERASE"/>
    <property type="match status" value="1"/>
</dbReference>
<dbReference type="Pfam" id="PF00534">
    <property type="entry name" value="Glycos_transf_1"/>
    <property type="match status" value="1"/>
</dbReference>
<dbReference type="GO" id="GO:0016757">
    <property type="term" value="F:glycosyltransferase activity"/>
    <property type="evidence" value="ECO:0007669"/>
    <property type="project" value="InterPro"/>
</dbReference>
<protein>
    <submittedName>
        <fullName evidence="2">Glycosyltransferase</fullName>
    </submittedName>
</protein>
<keyword evidence="2" id="KW-0808">Transferase</keyword>
<evidence type="ECO:0000259" key="1">
    <source>
        <dbReference type="Pfam" id="PF00534"/>
    </source>
</evidence>
<dbReference type="AlphaFoldDB" id="A0A4Q1K2B7"/>
<reference evidence="3" key="1">
    <citation type="submission" date="2019-01" db="EMBL/GenBank/DDBJ databases">
        <title>Cytophagaceae bacterium strain CAR-16.</title>
        <authorList>
            <person name="Chen W.-M."/>
        </authorList>
    </citation>
    <scope>NUCLEOTIDE SEQUENCE [LARGE SCALE GENOMIC DNA]</scope>
    <source>
        <strain evidence="3">LLJ-11</strain>
    </source>
</reference>
<comment type="caution">
    <text evidence="2">The sequence shown here is derived from an EMBL/GenBank/DDBJ whole genome shotgun (WGS) entry which is preliminary data.</text>
</comment>
<dbReference type="CDD" id="cd03801">
    <property type="entry name" value="GT4_PimA-like"/>
    <property type="match status" value="1"/>
</dbReference>
<sequence>MKALLIHIKFFPLKVVALLKLVPFLITELKKIKKAEVVFFFPFYHTGGAEKVHLNIVKAIENPNAYIFFTNKSESNHFKKQFETLANTYEVFEFLNRNLTIRKFFSKVVANHLNENNKLISVFGCNSMYYYDFLPLLSPSIKKVDLIHAFSKPDYGLEIYSLPCVPLLNTRVVINHKTADDFKELYAENKLTQYFNQVKIIPNGLIAMNTSFVEKPSDNFSVIYVGRWAKEKRPELFIEIAKKVKGIHSNIDFAMAGTDLDLNNDVIISAGIHNKGEITNEKVLNELYQKANIILITSYREGFPVVIMEAMSNGVVPISTNVGGICEHIVDGHNGFLIENDKDDTVIIEKFVQKIIELYQDNSTFNQVSSNAYMYAQKEFGIDNFNKNYKGLLLNKN</sequence>
<dbReference type="Gene3D" id="3.40.50.2000">
    <property type="entry name" value="Glycogen Phosphorylase B"/>
    <property type="match status" value="1"/>
</dbReference>
<accession>A0A4Q1K2B7</accession>
<dbReference type="PANTHER" id="PTHR12526:SF638">
    <property type="entry name" value="SPORE COAT PROTEIN SA"/>
    <property type="match status" value="1"/>
</dbReference>
<dbReference type="SUPFAM" id="SSF53756">
    <property type="entry name" value="UDP-Glycosyltransferase/glycogen phosphorylase"/>
    <property type="match status" value="1"/>
</dbReference>
<dbReference type="InterPro" id="IPR001296">
    <property type="entry name" value="Glyco_trans_1"/>
</dbReference>
<dbReference type="RefSeq" id="WP_129436186.1">
    <property type="nucleotide sequence ID" value="NZ_SBKO01000004.1"/>
</dbReference>
<name>A0A4Q1K2B7_9FLAO</name>
<feature type="domain" description="Glycosyl transferase family 1" evidence="1">
    <location>
        <begin position="214"/>
        <end position="373"/>
    </location>
</feature>
<organism evidence="2 3">
    <name type="scientific">Flavobacterium amnicola</name>
    <dbReference type="NCBI Taxonomy" id="2506422"/>
    <lineage>
        <taxon>Bacteria</taxon>
        <taxon>Pseudomonadati</taxon>
        <taxon>Bacteroidota</taxon>
        <taxon>Flavobacteriia</taxon>
        <taxon>Flavobacteriales</taxon>
        <taxon>Flavobacteriaceae</taxon>
        <taxon>Flavobacterium</taxon>
    </lineage>
</organism>
<evidence type="ECO:0000313" key="2">
    <source>
        <dbReference type="EMBL" id="RXR17758.1"/>
    </source>
</evidence>
<keyword evidence="3" id="KW-1185">Reference proteome</keyword>
<evidence type="ECO:0000313" key="3">
    <source>
        <dbReference type="Proteomes" id="UP000290283"/>
    </source>
</evidence>
<dbReference type="Proteomes" id="UP000290283">
    <property type="component" value="Unassembled WGS sequence"/>
</dbReference>
<dbReference type="OrthoDB" id="9811239at2"/>